<feature type="transmembrane region" description="Helical" evidence="1">
    <location>
        <begin position="70"/>
        <end position="91"/>
    </location>
</feature>
<evidence type="ECO:0000256" key="1">
    <source>
        <dbReference type="SAM" id="Phobius"/>
    </source>
</evidence>
<accession>A0A6B0VIP5</accession>
<gene>
    <name evidence="2" type="ORF">GS429_01760</name>
</gene>
<keyword evidence="1" id="KW-0812">Transmembrane</keyword>
<keyword evidence="1" id="KW-1133">Transmembrane helix</keyword>
<dbReference type="RefSeq" id="WP_160062144.1">
    <property type="nucleotide sequence ID" value="NZ_WUYX01000008.1"/>
</dbReference>
<evidence type="ECO:0000313" key="3">
    <source>
        <dbReference type="Proteomes" id="UP000434101"/>
    </source>
</evidence>
<dbReference type="OrthoDB" id="203413at2157"/>
<dbReference type="AlphaFoldDB" id="A0A6B0VIP5"/>
<feature type="transmembrane region" description="Helical" evidence="1">
    <location>
        <begin position="37"/>
        <end position="58"/>
    </location>
</feature>
<dbReference type="EMBL" id="WUYX01000008">
    <property type="protein sequence ID" value="MXV60816.1"/>
    <property type="molecule type" value="Genomic_DNA"/>
</dbReference>
<sequence length="117" mass="12571">MNSLDNIPESVYRLIFLGIVLYFALLVYATVGNEPLAAFAAYFLFGVIAIGVGTVLYLQADRDRGSPAMLGAAVCLVVGGMLQFAFLFTGVPILDDASSLVVFVGIGLYIYTVWYAD</sequence>
<feature type="transmembrane region" description="Helical" evidence="1">
    <location>
        <begin position="97"/>
        <end position="116"/>
    </location>
</feature>
<protein>
    <submittedName>
        <fullName evidence="2">Uncharacterized protein</fullName>
    </submittedName>
</protein>
<dbReference type="Proteomes" id="UP000434101">
    <property type="component" value="Unassembled WGS sequence"/>
</dbReference>
<name>A0A6B0VIP5_9EURY</name>
<reference evidence="2 3" key="1">
    <citation type="submission" date="2020-01" db="EMBL/GenBank/DDBJ databases">
        <title>Natronorubrum sp. JWXQ-INN 674 isolated from Inner Mongolia Autonomous Region of China.</title>
        <authorList>
            <person name="Xue Q."/>
        </authorList>
    </citation>
    <scope>NUCLEOTIDE SEQUENCE [LARGE SCALE GENOMIC DNA]</scope>
    <source>
        <strain evidence="2 3">JWXQ-INN-674</strain>
    </source>
</reference>
<keyword evidence="1" id="KW-0472">Membrane</keyword>
<organism evidence="2 3">
    <name type="scientific">Natronorubrum halalkaliphilum</name>
    <dbReference type="NCBI Taxonomy" id="2691917"/>
    <lineage>
        <taxon>Archaea</taxon>
        <taxon>Methanobacteriati</taxon>
        <taxon>Methanobacteriota</taxon>
        <taxon>Stenosarchaea group</taxon>
        <taxon>Halobacteria</taxon>
        <taxon>Halobacteriales</taxon>
        <taxon>Natrialbaceae</taxon>
        <taxon>Natronorubrum</taxon>
    </lineage>
</organism>
<keyword evidence="3" id="KW-1185">Reference proteome</keyword>
<comment type="caution">
    <text evidence="2">The sequence shown here is derived from an EMBL/GenBank/DDBJ whole genome shotgun (WGS) entry which is preliminary data.</text>
</comment>
<evidence type="ECO:0000313" key="2">
    <source>
        <dbReference type="EMBL" id="MXV60816.1"/>
    </source>
</evidence>
<feature type="transmembrane region" description="Helical" evidence="1">
    <location>
        <begin position="12"/>
        <end position="31"/>
    </location>
</feature>
<proteinExistence type="predicted"/>